<sequence>DKLDKVVDERGKEDSVEKEKAKQETGDRREIFSKYFKALDNDDYTKLQEIYENELIKVLSDDEKIWWKAVTLRFSYHMGDNRALQKLKEYAESNSDNPDVSYQLAILFEGMDYEKAKQQFLGVARLYDKANNDDRNKIVDCYHRAGKCAAKEGKITQAYEMLYSLLHDDDFANQKAIILSALADISKMNKDWERFFAYAEGSLDLDASNSELRFDLAYQYEQNGYHKLSLLHYENLTSSLTHPMGLNNLGVGYNHFGLLGKSITSYLDS</sequence>
<dbReference type="InterPro" id="IPR011990">
    <property type="entry name" value="TPR-like_helical_dom_sf"/>
</dbReference>
<dbReference type="SUPFAM" id="SSF48452">
    <property type="entry name" value="TPR-like"/>
    <property type="match status" value="1"/>
</dbReference>
<dbReference type="AlphaFoldDB" id="X1IBI9"/>
<organism evidence="2">
    <name type="scientific">marine sediment metagenome</name>
    <dbReference type="NCBI Taxonomy" id="412755"/>
    <lineage>
        <taxon>unclassified sequences</taxon>
        <taxon>metagenomes</taxon>
        <taxon>ecological metagenomes</taxon>
    </lineage>
</organism>
<feature type="non-terminal residue" evidence="2">
    <location>
        <position position="269"/>
    </location>
</feature>
<reference evidence="2" key="1">
    <citation type="journal article" date="2014" name="Front. Microbiol.">
        <title>High frequency of phylogenetically diverse reductive dehalogenase-homologous genes in deep subseafloor sedimentary metagenomes.</title>
        <authorList>
            <person name="Kawai M."/>
            <person name="Futagami T."/>
            <person name="Toyoda A."/>
            <person name="Takaki Y."/>
            <person name="Nishi S."/>
            <person name="Hori S."/>
            <person name="Arai W."/>
            <person name="Tsubouchi T."/>
            <person name="Morono Y."/>
            <person name="Uchiyama I."/>
            <person name="Ito T."/>
            <person name="Fujiyama A."/>
            <person name="Inagaki F."/>
            <person name="Takami H."/>
        </authorList>
    </citation>
    <scope>NUCLEOTIDE SEQUENCE</scope>
    <source>
        <strain evidence="2">Expedition CK06-06</strain>
    </source>
</reference>
<protein>
    <submittedName>
        <fullName evidence="2">Uncharacterized protein</fullName>
    </submittedName>
</protein>
<comment type="caution">
    <text evidence="2">The sequence shown here is derived from an EMBL/GenBank/DDBJ whole genome shotgun (WGS) entry which is preliminary data.</text>
</comment>
<evidence type="ECO:0000256" key="1">
    <source>
        <dbReference type="SAM" id="MobiDB-lite"/>
    </source>
</evidence>
<name>X1IBI9_9ZZZZ</name>
<gene>
    <name evidence="2" type="ORF">S03H2_44890</name>
</gene>
<feature type="non-terminal residue" evidence="2">
    <location>
        <position position="1"/>
    </location>
</feature>
<dbReference type="EMBL" id="BARU01028092">
    <property type="protein sequence ID" value="GAH66640.1"/>
    <property type="molecule type" value="Genomic_DNA"/>
</dbReference>
<evidence type="ECO:0000313" key="2">
    <source>
        <dbReference type="EMBL" id="GAH66640.1"/>
    </source>
</evidence>
<proteinExistence type="predicted"/>
<accession>X1IBI9</accession>
<feature type="region of interest" description="Disordered" evidence="1">
    <location>
        <begin position="1"/>
        <end position="23"/>
    </location>
</feature>
<dbReference type="Gene3D" id="1.25.40.10">
    <property type="entry name" value="Tetratricopeptide repeat domain"/>
    <property type="match status" value="1"/>
</dbReference>